<dbReference type="Pfam" id="PF03180">
    <property type="entry name" value="Lipoprotein_9"/>
    <property type="match status" value="1"/>
</dbReference>
<gene>
    <name evidence="7" type="ORF">HMPREF0202_00844</name>
</gene>
<organism evidence="7 8">
    <name type="scientific">Cetobacterium somerae ATCC BAA-474</name>
    <dbReference type="NCBI Taxonomy" id="1319815"/>
    <lineage>
        <taxon>Bacteria</taxon>
        <taxon>Fusobacteriati</taxon>
        <taxon>Fusobacteriota</taxon>
        <taxon>Fusobacteriia</taxon>
        <taxon>Fusobacteriales</taxon>
        <taxon>Fusobacteriaceae</taxon>
        <taxon>Cetobacterium</taxon>
    </lineage>
</organism>
<evidence type="ECO:0000313" key="7">
    <source>
        <dbReference type="EMBL" id="ERT69241.1"/>
    </source>
</evidence>
<dbReference type="InterPro" id="IPR004872">
    <property type="entry name" value="Lipoprotein_NlpA"/>
</dbReference>
<dbReference type="eggNOG" id="COG1464">
    <property type="taxonomic scope" value="Bacteria"/>
</dbReference>
<keyword evidence="6" id="KW-0449">Lipoprotein</keyword>
<dbReference type="NCBIfam" id="TIGR00363">
    <property type="entry name" value="MetQ/NlpA family lipoprotein"/>
    <property type="match status" value="1"/>
</dbReference>
<evidence type="ECO:0008006" key="9">
    <source>
        <dbReference type="Google" id="ProtNLM"/>
    </source>
</evidence>
<dbReference type="CDD" id="cd13597">
    <property type="entry name" value="PBP2_lipoprotein_Tp32"/>
    <property type="match status" value="1"/>
</dbReference>
<dbReference type="STRING" id="1319815.HMPREF0202_00844"/>
<name>U7VCN6_9FUSO</name>
<dbReference type="PANTHER" id="PTHR30429:SF0">
    <property type="entry name" value="METHIONINE-BINDING LIPOPROTEIN METQ"/>
    <property type="match status" value="1"/>
</dbReference>
<dbReference type="PIRSF" id="PIRSF002854">
    <property type="entry name" value="MetQ"/>
    <property type="match status" value="1"/>
</dbReference>
<dbReference type="Gene3D" id="3.40.190.10">
    <property type="entry name" value="Periplasmic binding protein-like II"/>
    <property type="match status" value="2"/>
</dbReference>
<evidence type="ECO:0000256" key="5">
    <source>
        <dbReference type="ARBA" id="ARBA00023139"/>
    </source>
</evidence>
<evidence type="ECO:0000256" key="1">
    <source>
        <dbReference type="ARBA" id="ARBA00004635"/>
    </source>
</evidence>
<dbReference type="AlphaFoldDB" id="U7VCN6"/>
<evidence type="ECO:0000256" key="4">
    <source>
        <dbReference type="ARBA" id="ARBA00023136"/>
    </source>
</evidence>
<dbReference type="Proteomes" id="UP000017081">
    <property type="component" value="Unassembled WGS sequence"/>
</dbReference>
<evidence type="ECO:0000256" key="2">
    <source>
        <dbReference type="ARBA" id="ARBA00008973"/>
    </source>
</evidence>
<keyword evidence="3" id="KW-0732">Signal</keyword>
<keyword evidence="5" id="KW-0564">Palmitate</keyword>
<comment type="similarity">
    <text evidence="2">Belongs to the NlpA lipoprotein family.</text>
</comment>
<dbReference type="EMBL" id="AXZF01000030">
    <property type="protein sequence ID" value="ERT69241.1"/>
    <property type="molecule type" value="Genomic_DNA"/>
</dbReference>
<evidence type="ECO:0000256" key="3">
    <source>
        <dbReference type="ARBA" id="ARBA00022729"/>
    </source>
</evidence>
<reference evidence="7 8" key="1">
    <citation type="submission" date="2013-08" db="EMBL/GenBank/DDBJ databases">
        <authorList>
            <person name="Weinstock G."/>
            <person name="Sodergren E."/>
            <person name="Wylie T."/>
            <person name="Fulton L."/>
            <person name="Fulton R."/>
            <person name="Fronick C."/>
            <person name="O'Laughlin M."/>
            <person name="Godfrey J."/>
            <person name="Miner T."/>
            <person name="Herter B."/>
            <person name="Appelbaum E."/>
            <person name="Cordes M."/>
            <person name="Lek S."/>
            <person name="Wollam A."/>
            <person name="Pepin K.H."/>
            <person name="Palsikar V.B."/>
            <person name="Mitreva M."/>
            <person name="Wilson R.K."/>
        </authorList>
    </citation>
    <scope>NUCLEOTIDE SEQUENCE [LARGE SCALE GENOMIC DNA]</scope>
    <source>
        <strain evidence="7 8">ATCC BAA-474</strain>
    </source>
</reference>
<keyword evidence="4" id="KW-0472">Membrane</keyword>
<evidence type="ECO:0000313" key="8">
    <source>
        <dbReference type="Proteomes" id="UP000017081"/>
    </source>
</evidence>
<keyword evidence="8" id="KW-1185">Reference proteome</keyword>
<dbReference type="HOGENOM" id="CLU_067080_0_0_0"/>
<evidence type="ECO:0000256" key="6">
    <source>
        <dbReference type="ARBA" id="ARBA00023288"/>
    </source>
</evidence>
<proteinExistence type="inferred from homology"/>
<dbReference type="PANTHER" id="PTHR30429">
    <property type="entry name" value="D-METHIONINE-BINDING LIPOPROTEIN METQ"/>
    <property type="match status" value="1"/>
</dbReference>
<accession>U7VCN6</accession>
<dbReference type="GO" id="GO:0016020">
    <property type="term" value="C:membrane"/>
    <property type="evidence" value="ECO:0007669"/>
    <property type="project" value="UniProtKB-SubCell"/>
</dbReference>
<protein>
    <recommendedName>
        <fullName evidence="9">NLPA lipoprotein</fullName>
    </recommendedName>
</protein>
<dbReference type="PATRIC" id="fig|1319815.3.peg.812"/>
<dbReference type="SUPFAM" id="SSF53850">
    <property type="entry name" value="Periplasmic binding protein-like II"/>
    <property type="match status" value="1"/>
</dbReference>
<dbReference type="RefSeq" id="WP_023050389.1">
    <property type="nucleotide sequence ID" value="NZ_CP173065.2"/>
</dbReference>
<comment type="subcellular location">
    <subcellularLocation>
        <location evidence="1">Membrane</location>
        <topology evidence="1">Lipid-anchor</topology>
    </subcellularLocation>
</comment>
<comment type="caution">
    <text evidence="7">The sequence shown here is derived from an EMBL/GenBank/DDBJ whole genome shotgun (WGS) entry which is preliminary data.</text>
</comment>
<sequence length="256" mass="28275">MKRTFLLLVIVSNFVFGKDVFKIGATPIPAGEILNEVKEDLAKEGLNIEIVEFTDYIVPNLALADGSLDANFFQHKPYLANFMKEKNLDLVPLEDIYVPPLGAYSKKYKSVNDLKVGDKIAIPNDPTNAGRALILLHNNGVIKLSDPKDLMATEFDIVENPKKLKIVSLQAAQLPRSLDDVDLAVINCNYALDAGLSPQEDSLIVEGKESAYGNVVAVRKGDENSREIATLMKVLRSDKVRSFILEKYKGGIIPLF</sequence>